<organism evidence="7 8">
    <name type="scientific">Roseivirga thermotolerans</name>
    <dbReference type="NCBI Taxonomy" id="1758176"/>
    <lineage>
        <taxon>Bacteria</taxon>
        <taxon>Pseudomonadati</taxon>
        <taxon>Bacteroidota</taxon>
        <taxon>Cytophagia</taxon>
        <taxon>Cytophagales</taxon>
        <taxon>Roseivirgaceae</taxon>
        <taxon>Roseivirga</taxon>
    </lineage>
</organism>
<reference evidence="8" key="1">
    <citation type="journal article" date="2019" name="Int. J. Syst. Evol. Microbiol.">
        <title>The Global Catalogue of Microorganisms (GCM) 10K type strain sequencing project: providing services to taxonomists for standard genome sequencing and annotation.</title>
        <authorList>
            <consortium name="The Broad Institute Genomics Platform"/>
            <consortium name="The Broad Institute Genome Sequencing Center for Infectious Disease"/>
            <person name="Wu L."/>
            <person name="Ma J."/>
        </authorList>
    </citation>
    <scope>NUCLEOTIDE SEQUENCE [LARGE SCALE GENOMIC DNA]</scope>
    <source>
        <strain evidence="8">CGMCC 1.15111</strain>
    </source>
</reference>
<dbReference type="SUPFAM" id="SSF54001">
    <property type="entry name" value="Cysteine proteinases"/>
    <property type="match status" value="1"/>
</dbReference>
<dbReference type="Gene3D" id="3.90.1720.10">
    <property type="entry name" value="endopeptidase domain like (from Nostoc punctiforme)"/>
    <property type="match status" value="1"/>
</dbReference>
<comment type="similarity">
    <text evidence="1">Belongs to the peptidase C40 family.</text>
</comment>
<dbReference type="Pfam" id="PF00877">
    <property type="entry name" value="NLPC_P60"/>
    <property type="match status" value="1"/>
</dbReference>
<keyword evidence="4" id="KW-0378">Hydrolase</keyword>
<evidence type="ECO:0000313" key="7">
    <source>
        <dbReference type="EMBL" id="GHE52259.1"/>
    </source>
</evidence>
<dbReference type="PROSITE" id="PS51935">
    <property type="entry name" value="NLPC_P60"/>
    <property type="match status" value="1"/>
</dbReference>
<evidence type="ECO:0000259" key="6">
    <source>
        <dbReference type="PROSITE" id="PS51935"/>
    </source>
</evidence>
<keyword evidence="3" id="KW-0732">Signal</keyword>
<dbReference type="InterPro" id="IPR038765">
    <property type="entry name" value="Papain-like_cys_pep_sf"/>
</dbReference>
<accession>A0ABQ3I3A6</accession>
<dbReference type="InterPro" id="IPR000064">
    <property type="entry name" value="NLP_P60_dom"/>
</dbReference>
<dbReference type="EMBL" id="BNAG01000001">
    <property type="protein sequence ID" value="GHE52259.1"/>
    <property type="molecule type" value="Genomic_DNA"/>
</dbReference>
<dbReference type="Proteomes" id="UP000658258">
    <property type="component" value="Unassembled WGS sequence"/>
</dbReference>
<keyword evidence="2" id="KW-0645">Protease</keyword>
<gene>
    <name evidence="7" type="ORF">GCM10011340_03120</name>
</gene>
<dbReference type="PANTHER" id="PTHR47360">
    <property type="entry name" value="MUREIN DD-ENDOPEPTIDASE MEPS/MUREIN LD-CARBOXYPEPTIDASE"/>
    <property type="match status" value="1"/>
</dbReference>
<proteinExistence type="inferred from homology"/>
<sequence>MVQTARSYIGTPYKYGGTTRVGIDCSALLYHSFRSVKVSLPRTSEAQAKQGKKVKMNELKVGDMVFFATGKSKRQINHAGIVSRVGGRSEVWFIHASTSLGVTESNLYSPYYLEKFRRARRMF</sequence>
<comment type="caution">
    <text evidence="7">The sequence shown here is derived from an EMBL/GenBank/DDBJ whole genome shotgun (WGS) entry which is preliminary data.</text>
</comment>
<keyword evidence="5" id="KW-0788">Thiol protease</keyword>
<evidence type="ECO:0000256" key="1">
    <source>
        <dbReference type="ARBA" id="ARBA00007074"/>
    </source>
</evidence>
<protein>
    <recommendedName>
        <fullName evidence="6">NlpC/P60 domain-containing protein</fullName>
    </recommendedName>
</protein>
<evidence type="ECO:0000256" key="2">
    <source>
        <dbReference type="ARBA" id="ARBA00022670"/>
    </source>
</evidence>
<evidence type="ECO:0000256" key="4">
    <source>
        <dbReference type="ARBA" id="ARBA00022801"/>
    </source>
</evidence>
<feature type="domain" description="NlpC/P60" evidence="6">
    <location>
        <begin position="1"/>
        <end position="123"/>
    </location>
</feature>
<keyword evidence="8" id="KW-1185">Reference proteome</keyword>
<dbReference type="InterPro" id="IPR052062">
    <property type="entry name" value="Murein_DD/LD_carboxypeptidase"/>
</dbReference>
<name>A0ABQ3I3A6_9BACT</name>
<evidence type="ECO:0000313" key="8">
    <source>
        <dbReference type="Proteomes" id="UP000658258"/>
    </source>
</evidence>
<evidence type="ECO:0000256" key="3">
    <source>
        <dbReference type="ARBA" id="ARBA00022729"/>
    </source>
</evidence>
<dbReference type="PANTHER" id="PTHR47360:SF1">
    <property type="entry name" value="ENDOPEPTIDASE NLPC-RELATED"/>
    <property type="match status" value="1"/>
</dbReference>
<evidence type="ECO:0000256" key="5">
    <source>
        <dbReference type="ARBA" id="ARBA00022807"/>
    </source>
</evidence>